<dbReference type="OrthoDB" id="3352408at2759"/>
<dbReference type="InterPro" id="IPR004014">
    <property type="entry name" value="ATPase_P-typ_cation-transptr_N"/>
</dbReference>
<evidence type="ECO:0000256" key="13">
    <source>
        <dbReference type="ARBA" id="ARBA00022989"/>
    </source>
</evidence>
<keyword evidence="13 17" id="KW-1133">Transmembrane helix</keyword>
<dbReference type="FunFam" id="3.40.50.1000:FF:000018">
    <property type="entry name" value="Calcium-transporting ATPase"/>
    <property type="match status" value="1"/>
</dbReference>
<dbReference type="Gene3D" id="3.40.1110.10">
    <property type="entry name" value="Calcium-transporting ATPase, cytoplasmic domain N"/>
    <property type="match status" value="1"/>
</dbReference>
<feature type="transmembrane region" description="Helical" evidence="17">
    <location>
        <begin position="336"/>
        <end position="363"/>
    </location>
</feature>
<dbReference type="GO" id="GO:0005516">
    <property type="term" value="F:calmodulin binding"/>
    <property type="evidence" value="ECO:0007669"/>
    <property type="project" value="UniProtKB-KW"/>
</dbReference>
<dbReference type="SUPFAM" id="SSF81653">
    <property type="entry name" value="Calcium ATPase, transduction domain A"/>
    <property type="match status" value="1"/>
</dbReference>
<dbReference type="Pfam" id="PF00690">
    <property type="entry name" value="Cation_ATPase_N"/>
    <property type="match status" value="1"/>
</dbReference>
<dbReference type="SFLD" id="SFLDG00002">
    <property type="entry name" value="C1.7:_P-type_atpase_like"/>
    <property type="match status" value="1"/>
</dbReference>
<dbReference type="InterPro" id="IPR001757">
    <property type="entry name" value="P_typ_ATPase"/>
</dbReference>
<feature type="compositionally biased region" description="Basic and acidic residues" evidence="18">
    <location>
        <begin position="10"/>
        <end position="32"/>
    </location>
</feature>
<dbReference type="InterPro" id="IPR018303">
    <property type="entry name" value="ATPase_P-typ_P_site"/>
</dbReference>
<feature type="transmembrane region" description="Helical" evidence="17">
    <location>
        <begin position="853"/>
        <end position="870"/>
    </location>
</feature>
<evidence type="ECO:0000256" key="7">
    <source>
        <dbReference type="ARBA" id="ARBA00022741"/>
    </source>
</evidence>
<feature type="transmembrane region" description="Helical" evidence="17">
    <location>
        <begin position="298"/>
        <end position="316"/>
    </location>
</feature>
<feature type="region of interest" description="Disordered" evidence="18">
    <location>
        <begin position="1"/>
        <end position="34"/>
    </location>
</feature>
<comment type="subcellular location">
    <subcellularLocation>
        <location evidence="1 17">Membrane</location>
        <topology evidence="1 17">Multi-pass membrane protein</topology>
    </subcellularLocation>
</comment>
<dbReference type="EMBL" id="DF237091">
    <property type="protein sequence ID" value="GAQ83290.1"/>
    <property type="molecule type" value="Genomic_DNA"/>
</dbReference>
<dbReference type="InterPro" id="IPR008250">
    <property type="entry name" value="ATPase_P-typ_transduc_dom_A_sf"/>
</dbReference>
<evidence type="ECO:0000256" key="11">
    <source>
        <dbReference type="ARBA" id="ARBA00022860"/>
    </source>
</evidence>
<evidence type="ECO:0000313" key="20">
    <source>
        <dbReference type="EMBL" id="GAQ83290.1"/>
    </source>
</evidence>
<dbReference type="CDD" id="cd02081">
    <property type="entry name" value="P-type_ATPase_Ca_PMCA-like"/>
    <property type="match status" value="1"/>
</dbReference>
<evidence type="ECO:0000256" key="4">
    <source>
        <dbReference type="ARBA" id="ARBA00022568"/>
    </source>
</evidence>
<dbReference type="InterPro" id="IPR023299">
    <property type="entry name" value="ATPase_P-typ_cyto_dom_N"/>
</dbReference>
<dbReference type="InterPro" id="IPR036412">
    <property type="entry name" value="HAD-like_sf"/>
</dbReference>
<dbReference type="PANTHER" id="PTHR24093">
    <property type="entry name" value="CATION TRANSPORTING ATPASE"/>
    <property type="match status" value="1"/>
</dbReference>
<evidence type="ECO:0000256" key="10">
    <source>
        <dbReference type="ARBA" id="ARBA00022842"/>
    </source>
</evidence>
<name>A0A1Y1HXA6_KLENI</name>
<dbReference type="Proteomes" id="UP000054558">
    <property type="component" value="Unassembled WGS sequence"/>
</dbReference>
<dbReference type="GO" id="GO:0005886">
    <property type="term" value="C:plasma membrane"/>
    <property type="evidence" value="ECO:0000318"/>
    <property type="project" value="GO_Central"/>
</dbReference>
<keyword evidence="9 17" id="KW-0067">ATP-binding</keyword>
<dbReference type="PRINTS" id="PR00120">
    <property type="entry name" value="HATPASE"/>
</dbReference>
<feature type="transmembrane region" description="Helical" evidence="17">
    <location>
        <begin position="812"/>
        <end position="833"/>
    </location>
</feature>
<evidence type="ECO:0000256" key="8">
    <source>
        <dbReference type="ARBA" id="ARBA00022837"/>
    </source>
</evidence>
<dbReference type="PANTHER" id="PTHR24093:SF462">
    <property type="entry name" value="CALCIUM-TRANSPORTING ATPASE 11, PLASMA MEMBRANE-TYPE-RELATED"/>
    <property type="match status" value="1"/>
</dbReference>
<dbReference type="Pfam" id="PF00122">
    <property type="entry name" value="E1-E2_ATPase"/>
    <property type="match status" value="1"/>
</dbReference>
<keyword evidence="8 17" id="KW-0106">Calcium</keyword>
<dbReference type="Pfam" id="PF08282">
    <property type="entry name" value="Hydrolase_3"/>
    <property type="match status" value="1"/>
</dbReference>
<keyword evidence="7 17" id="KW-0547">Nucleotide-binding</keyword>
<accession>A0A1Y1HXA6</accession>
<protein>
    <recommendedName>
        <fullName evidence="17">Calcium-transporting ATPase</fullName>
        <ecNumber evidence="17">7.2.2.10</ecNumber>
    </recommendedName>
</protein>
<evidence type="ECO:0000256" key="6">
    <source>
        <dbReference type="ARBA" id="ARBA00022723"/>
    </source>
</evidence>
<dbReference type="SUPFAM" id="SSF56784">
    <property type="entry name" value="HAD-like"/>
    <property type="match status" value="1"/>
</dbReference>
<feature type="transmembrane region" description="Helical" evidence="17">
    <location>
        <begin position="926"/>
        <end position="947"/>
    </location>
</feature>
<dbReference type="Gene3D" id="3.40.50.1000">
    <property type="entry name" value="HAD superfamily/HAD-like"/>
    <property type="match status" value="1"/>
</dbReference>
<feature type="transmembrane region" description="Helical" evidence="17">
    <location>
        <begin position="891"/>
        <end position="914"/>
    </location>
</feature>
<evidence type="ECO:0000256" key="15">
    <source>
        <dbReference type="ARBA" id="ARBA00023136"/>
    </source>
</evidence>
<dbReference type="PRINTS" id="PR00119">
    <property type="entry name" value="CATATPASE"/>
</dbReference>
<keyword evidence="12" id="KW-1278">Translocase</keyword>
<dbReference type="NCBIfam" id="TIGR01494">
    <property type="entry name" value="ATPase_P-type"/>
    <property type="match status" value="2"/>
</dbReference>
<keyword evidence="11" id="KW-0112">Calmodulin-binding</keyword>
<dbReference type="SMART" id="SM00831">
    <property type="entry name" value="Cation_ATPase_N"/>
    <property type="match status" value="1"/>
</dbReference>
<dbReference type="InterPro" id="IPR006068">
    <property type="entry name" value="ATPase_P-typ_cation-transptr_C"/>
</dbReference>
<evidence type="ECO:0000313" key="21">
    <source>
        <dbReference type="Proteomes" id="UP000054558"/>
    </source>
</evidence>
<evidence type="ECO:0000256" key="9">
    <source>
        <dbReference type="ARBA" id="ARBA00022840"/>
    </source>
</evidence>
<dbReference type="FunFam" id="2.70.150.10:FF:000006">
    <property type="entry name" value="Calcium-transporting ATPase"/>
    <property type="match status" value="1"/>
</dbReference>
<feature type="transmembrane region" description="Helical" evidence="17">
    <location>
        <begin position="775"/>
        <end position="792"/>
    </location>
</feature>
<evidence type="ECO:0000256" key="12">
    <source>
        <dbReference type="ARBA" id="ARBA00022967"/>
    </source>
</evidence>
<feature type="region of interest" description="Disordered" evidence="18">
    <location>
        <begin position="957"/>
        <end position="985"/>
    </location>
</feature>
<dbReference type="GO" id="GO:0005388">
    <property type="term" value="F:P-type calcium transporter activity"/>
    <property type="evidence" value="ECO:0000318"/>
    <property type="project" value="GO_Central"/>
</dbReference>
<dbReference type="InterPro" id="IPR044492">
    <property type="entry name" value="P_typ_ATPase_HD_dom"/>
</dbReference>
<dbReference type="SFLD" id="SFLDS00003">
    <property type="entry name" value="Haloacid_Dehalogenase"/>
    <property type="match status" value="1"/>
</dbReference>
<feature type="transmembrane region" description="Helical" evidence="17">
    <location>
        <begin position="112"/>
        <end position="131"/>
    </location>
</feature>
<dbReference type="InterPro" id="IPR023214">
    <property type="entry name" value="HAD_sf"/>
</dbReference>
<keyword evidence="6" id="KW-0479">Metal-binding</keyword>
<dbReference type="EC" id="7.2.2.10" evidence="17"/>
<dbReference type="GO" id="GO:0046872">
    <property type="term" value="F:metal ion binding"/>
    <property type="evidence" value="ECO:0007669"/>
    <property type="project" value="UniProtKB-KW"/>
</dbReference>
<keyword evidence="14 17" id="KW-0406">Ion transport</keyword>
<dbReference type="SUPFAM" id="SSF81660">
    <property type="entry name" value="Metal cation-transporting ATPase, ATP-binding domain N"/>
    <property type="match status" value="1"/>
</dbReference>
<dbReference type="Pfam" id="PF13246">
    <property type="entry name" value="Cation_ATPase"/>
    <property type="match status" value="1"/>
</dbReference>
<dbReference type="FunFam" id="1.20.1110.10:FF:000039">
    <property type="entry name" value="Calcium-transporting ATPase"/>
    <property type="match status" value="1"/>
</dbReference>
<proteinExistence type="inferred from homology"/>
<evidence type="ECO:0000256" key="14">
    <source>
        <dbReference type="ARBA" id="ARBA00023065"/>
    </source>
</evidence>
<dbReference type="STRING" id="105231.A0A1Y1HXA6"/>
<evidence type="ECO:0000256" key="1">
    <source>
        <dbReference type="ARBA" id="ARBA00004141"/>
    </source>
</evidence>
<keyword evidence="4 17" id="KW-0109">Calcium transport</keyword>
<feature type="transmembrane region" description="Helical" evidence="17">
    <location>
        <begin position="137"/>
        <end position="157"/>
    </location>
</feature>
<keyword evidence="10" id="KW-0460">Magnesium</keyword>
<dbReference type="NCBIfam" id="TIGR01517">
    <property type="entry name" value="ATPase-IIB_Ca"/>
    <property type="match status" value="1"/>
</dbReference>
<evidence type="ECO:0000259" key="19">
    <source>
        <dbReference type="SMART" id="SM00831"/>
    </source>
</evidence>
<comment type="catalytic activity">
    <reaction evidence="16 17">
        <text>Ca(2+)(in) + ATP + H2O = Ca(2+)(out) + ADP + phosphate + H(+)</text>
        <dbReference type="Rhea" id="RHEA:18105"/>
        <dbReference type="ChEBI" id="CHEBI:15377"/>
        <dbReference type="ChEBI" id="CHEBI:15378"/>
        <dbReference type="ChEBI" id="CHEBI:29108"/>
        <dbReference type="ChEBI" id="CHEBI:30616"/>
        <dbReference type="ChEBI" id="CHEBI:43474"/>
        <dbReference type="ChEBI" id="CHEBI:456216"/>
        <dbReference type="EC" id="7.2.2.10"/>
    </reaction>
</comment>
<gene>
    <name evidence="20" type="ORF">KFL_001420160</name>
</gene>
<keyword evidence="15 17" id="KW-0472">Membrane</keyword>
<evidence type="ECO:0000256" key="18">
    <source>
        <dbReference type="SAM" id="MobiDB-lite"/>
    </source>
</evidence>
<evidence type="ECO:0000256" key="16">
    <source>
        <dbReference type="ARBA" id="ARBA00048694"/>
    </source>
</evidence>
<comment type="function">
    <text evidence="17">Catalyzes the hydrolysis of ATP coupled with the transport of calcium.</text>
</comment>
<dbReference type="InterPro" id="IPR059000">
    <property type="entry name" value="ATPase_P-type_domA"/>
</dbReference>
<evidence type="ECO:0000256" key="5">
    <source>
        <dbReference type="ARBA" id="ARBA00022692"/>
    </source>
</evidence>
<dbReference type="Pfam" id="PF00689">
    <property type="entry name" value="Cation_ATPase_C"/>
    <property type="match status" value="1"/>
</dbReference>
<dbReference type="OMA" id="MERNTCK"/>
<comment type="similarity">
    <text evidence="2 17">Belongs to the cation transport ATPase (P-type) (TC 3.A.3) family. Type IIB subfamily.</text>
</comment>
<keyword evidence="3 17" id="KW-0813">Transport</keyword>
<evidence type="ECO:0000256" key="3">
    <source>
        <dbReference type="ARBA" id="ARBA00022448"/>
    </source>
</evidence>
<organism evidence="20 21">
    <name type="scientific">Klebsormidium nitens</name>
    <name type="common">Green alga</name>
    <name type="synonym">Ulothrix nitens</name>
    <dbReference type="NCBI Taxonomy" id="105231"/>
    <lineage>
        <taxon>Eukaryota</taxon>
        <taxon>Viridiplantae</taxon>
        <taxon>Streptophyta</taxon>
        <taxon>Klebsormidiophyceae</taxon>
        <taxon>Klebsormidiales</taxon>
        <taxon>Klebsormidiaceae</taxon>
        <taxon>Klebsormidium</taxon>
    </lineage>
</organism>
<dbReference type="GO" id="GO:0016887">
    <property type="term" value="F:ATP hydrolysis activity"/>
    <property type="evidence" value="ECO:0007669"/>
    <property type="project" value="InterPro"/>
</dbReference>
<dbReference type="InterPro" id="IPR006408">
    <property type="entry name" value="P-type_ATPase_IIB"/>
</dbReference>
<dbReference type="PROSITE" id="PS00154">
    <property type="entry name" value="ATPASE_E1_E2"/>
    <property type="match status" value="1"/>
</dbReference>
<feature type="domain" description="Cation-transporting P-type ATPase N-terminal" evidence="19">
    <location>
        <begin position="49"/>
        <end position="129"/>
    </location>
</feature>
<keyword evidence="5 17" id="KW-0812">Transmembrane</keyword>
<dbReference type="SFLD" id="SFLDF00027">
    <property type="entry name" value="p-type_atpase"/>
    <property type="match status" value="1"/>
</dbReference>
<dbReference type="SUPFAM" id="SSF81665">
    <property type="entry name" value="Calcium ATPase, transmembrane domain M"/>
    <property type="match status" value="1"/>
</dbReference>
<keyword evidence="21" id="KW-1185">Reference proteome</keyword>
<reference evidence="20 21" key="1">
    <citation type="journal article" date="2014" name="Nat. Commun.">
        <title>Klebsormidium flaccidum genome reveals primary factors for plant terrestrial adaptation.</title>
        <authorList>
            <person name="Hori K."/>
            <person name="Maruyama F."/>
            <person name="Fujisawa T."/>
            <person name="Togashi T."/>
            <person name="Yamamoto N."/>
            <person name="Seo M."/>
            <person name="Sato S."/>
            <person name="Yamada T."/>
            <person name="Mori H."/>
            <person name="Tajima N."/>
            <person name="Moriyama T."/>
            <person name="Ikeuchi M."/>
            <person name="Watanabe M."/>
            <person name="Wada H."/>
            <person name="Kobayashi K."/>
            <person name="Saito M."/>
            <person name="Masuda T."/>
            <person name="Sasaki-Sekimoto Y."/>
            <person name="Mashiguchi K."/>
            <person name="Awai K."/>
            <person name="Shimojima M."/>
            <person name="Masuda S."/>
            <person name="Iwai M."/>
            <person name="Nobusawa T."/>
            <person name="Narise T."/>
            <person name="Kondo S."/>
            <person name="Saito H."/>
            <person name="Sato R."/>
            <person name="Murakawa M."/>
            <person name="Ihara Y."/>
            <person name="Oshima-Yamada Y."/>
            <person name="Ohtaka K."/>
            <person name="Satoh M."/>
            <person name="Sonobe K."/>
            <person name="Ishii M."/>
            <person name="Ohtani R."/>
            <person name="Kanamori-Sato M."/>
            <person name="Honoki R."/>
            <person name="Miyazaki D."/>
            <person name="Mochizuki H."/>
            <person name="Umetsu J."/>
            <person name="Higashi K."/>
            <person name="Shibata D."/>
            <person name="Kamiya Y."/>
            <person name="Sato N."/>
            <person name="Nakamura Y."/>
            <person name="Tabata S."/>
            <person name="Ida S."/>
            <person name="Kurokawa K."/>
            <person name="Ohta H."/>
        </authorList>
    </citation>
    <scope>NUCLEOTIDE SEQUENCE [LARGE SCALE GENOMIC DNA]</scope>
    <source>
        <strain evidence="20 21">NIES-2285</strain>
    </source>
</reference>
<feature type="transmembrane region" description="Helical" evidence="17">
    <location>
        <begin position="749"/>
        <end position="769"/>
    </location>
</feature>
<dbReference type="Gene3D" id="1.20.1110.10">
    <property type="entry name" value="Calcium-transporting ATPase, transmembrane domain"/>
    <property type="match status" value="1"/>
</dbReference>
<evidence type="ECO:0000256" key="17">
    <source>
        <dbReference type="RuleBase" id="RU361146"/>
    </source>
</evidence>
<sequence length="985" mass="106263">MSAGDSSFVSKEKDDVDLSAKETDLSEGEKKGGFGVSDKQLARMMEKDDVHILEKLGGPEGVAKSLKVDPQDGIPGDDADINSRKEIFGSNTYPEKASKGFLVFLWEAFQDVTLFVLMVCAFISLAVGIATEGIESGWYDGAGILVSITLVVMVTAITDYQQSLQFQSLNKEKQKIYINVTRGGRRQKVLIFDLVVGDIVHLSIGDQVPADGVVVESNSLTVDESQMTGESEPKKKGPDEPFLMSGCKIADGGGRMMIVAVGMNTEWGRLMSTLSSDDTEETPLQVRLNSVATMIGKLGLSVAVLVFFILIGKFLYKKNFDFSDWSGGDTLEVVNFFAIAVTIIVVSVPEGLPLAVTLTLAFAMHKMMEQKALVRHLSACETMGSSTTICSDKTGTLTMNEMTVVKAWVSGKVHDDPAGAVKELPKEALEILTEAMCYNTSGDVYVPEGESEPEVSGSPTEAAILKFALAIKTDFKGVRSSGKVLNTEPFSSAKKRMGVIVEKNGKARVHWKGASEIVLGLCDQVTDNQGKPVKLTKEKKDELLKVIEDMAKASLRTIAFGYREVSSPGGDSVPEDKLICQLIVGIKDPPRPGVKNSIKLCHKAGIVVRMVTGDNLTTAQAISKEIGILDQGGEIIEGPKFRELSEDQMRDLVPKLRVMARSSPTDKNLLVKHLRAHGEVVAATGDGTNDAPALHEADIGLAMGIAGTEVAKESADVVILDDNFSTIVNVAKWGRSVYANIQKFVQFQLTVNIVALMLNFISAAITGAAPLTAVQLLWVNLIMDTLGALALATEPPTDELMTQAPVGRHSSLITNIMWRNIFGMAAYQLVVLLVLQFEGRKLLGLGKSDHDTLVLQTVIFNSFVLCQVFNEFNARHTERINIFRNLIGNHVFLGVIAFTVLVQSLLVQVGGFVGQIASTTPLSLKFWAICVGLGFLSMPIAALLKCVPVPRKPMFARSKSARRRDGGSDYHALPGGEQNGGAGSV</sequence>
<dbReference type="Gene3D" id="2.70.150.10">
    <property type="entry name" value="Calcium-transporting ATPase, cytoplasmic transduction domain A"/>
    <property type="match status" value="1"/>
</dbReference>
<dbReference type="GO" id="GO:0005524">
    <property type="term" value="F:ATP binding"/>
    <property type="evidence" value="ECO:0007669"/>
    <property type="project" value="UniProtKB-KW"/>
</dbReference>
<dbReference type="AlphaFoldDB" id="A0A1Y1HXA6"/>
<evidence type="ECO:0000256" key="2">
    <source>
        <dbReference type="ARBA" id="ARBA00006124"/>
    </source>
</evidence>
<dbReference type="FunFam" id="1.20.1110.10:FF:000036">
    <property type="entry name" value="Calcium-transporting ATPase"/>
    <property type="match status" value="1"/>
</dbReference>
<dbReference type="InterPro" id="IPR023298">
    <property type="entry name" value="ATPase_P-typ_TM_dom_sf"/>
</dbReference>